<keyword evidence="7 11" id="KW-0808">Transferase</keyword>
<keyword evidence="6 11" id="KW-0328">Glycosyltransferase</keyword>
<dbReference type="EMBL" id="JADKYY010000009">
    <property type="protein sequence ID" value="MBF5027687.1"/>
    <property type="molecule type" value="Genomic_DNA"/>
</dbReference>
<keyword evidence="8" id="KW-0443">Lipid metabolism</keyword>
<sequence>MRYYIIAGEASGDLHGANLINSLLKLDANAEIRFWGGPLMQEASGKAPVKNYKDLAFMGFVEVVSNLSTILKNLKFCKEDILRYSPDVIVLIDYPGFNLRIAQFAKNRGFEVAYYISPQIWAWKESRIHKIKRYVDHMLVILPFEKEFYAKHGMDVHFVGHPLLDQLQKIPKVSREDFTKGNHLSTQPIVALLPGSRAQELQKMLSVMVSVAAEFPEYQFVIAAAPGLDQEIYRPFLNSQVRLVTNQTYELLQHSAAALVASGTATLETALLKVPQVVCYRGNSISYLIAKRLVRHIKYISLVNLIMDREIVKELIQEEFTRENLAYELQKLLDLKYRDELALQYNILENKLGGAGASDQAAEIIYRATETII</sequence>
<evidence type="ECO:0000256" key="1">
    <source>
        <dbReference type="ARBA" id="ARBA00002056"/>
    </source>
</evidence>
<keyword evidence="12" id="KW-1185">Reference proteome</keyword>
<dbReference type="PANTHER" id="PTHR30372">
    <property type="entry name" value="LIPID-A-DISACCHARIDE SYNTHASE"/>
    <property type="match status" value="1"/>
</dbReference>
<dbReference type="GO" id="GO:0008915">
    <property type="term" value="F:lipid-A-disaccharide synthase activity"/>
    <property type="evidence" value="ECO:0007669"/>
    <property type="project" value="UniProtKB-UniRule"/>
</dbReference>
<protein>
    <recommendedName>
        <fullName evidence="3 10">Lipid-A-disaccharide synthase</fullName>
        <ecNumber evidence="2 10">2.4.1.182</ecNumber>
    </recommendedName>
</protein>
<comment type="function">
    <text evidence="1">Condensation of UDP-2,3-diacylglucosamine and 2,3-diacylglucosamine-1-phosphate to form lipid A disaccharide, a precursor of lipid A, a phosphorylated glycolipid that anchors the lipopolysaccharide to the outer membrane of the cell.</text>
</comment>
<keyword evidence="5" id="KW-0441">Lipid A biosynthesis</keyword>
<comment type="caution">
    <text evidence="11">The sequence shown here is derived from an EMBL/GenBank/DDBJ whole genome shotgun (WGS) entry which is preliminary data.</text>
</comment>
<dbReference type="Pfam" id="PF02684">
    <property type="entry name" value="LpxB"/>
    <property type="match status" value="1"/>
</dbReference>
<keyword evidence="4" id="KW-0444">Lipid biosynthesis</keyword>
<dbReference type="Proteomes" id="UP000694480">
    <property type="component" value="Unassembled WGS sequence"/>
</dbReference>
<evidence type="ECO:0000256" key="9">
    <source>
        <dbReference type="ARBA" id="ARBA00048975"/>
    </source>
</evidence>
<evidence type="ECO:0000256" key="3">
    <source>
        <dbReference type="ARBA" id="ARBA00020902"/>
    </source>
</evidence>
<dbReference type="EC" id="2.4.1.182" evidence="2 10"/>
<evidence type="ECO:0000313" key="11">
    <source>
        <dbReference type="EMBL" id="MBF5027687.1"/>
    </source>
</evidence>
<name>A0A930YWG8_9FLAO</name>
<dbReference type="GO" id="GO:0009245">
    <property type="term" value="P:lipid A biosynthetic process"/>
    <property type="evidence" value="ECO:0007669"/>
    <property type="project" value="UniProtKB-UniRule"/>
</dbReference>
<dbReference type="GO" id="GO:0005543">
    <property type="term" value="F:phospholipid binding"/>
    <property type="evidence" value="ECO:0007669"/>
    <property type="project" value="TreeGrafter"/>
</dbReference>
<dbReference type="AlphaFoldDB" id="A0A930YWG8"/>
<dbReference type="NCBIfam" id="TIGR00215">
    <property type="entry name" value="lpxB"/>
    <property type="match status" value="1"/>
</dbReference>
<evidence type="ECO:0000256" key="5">
    <source>
        <dbReference type="ARBA" id="ARBA00022556"/>
    </source>
</evidence>
<dbReference type="InterPro" id="IPR003835">
    <property type="entry name" value="Glyco_trans_19"/>
</dbReference>
<accession>A0A930YWG8</accession>
<evidence type="ECO:0000256" key="6">
    <source>
        <dbReference type="ARBA" id="ARBA00022676"/>
    </source>
</evidence>
<evidence type="ECO:0000256" key="2">
    <source>
        <dbReference type="ARBA" id="ARBA00012687"/>
    </source>
</evidence>
<evidence type="ECO:0000256" key="7">
    <source>
        <dbReference type="ARBA" id="ARBA00022679"/>
    </source>
</evidence>
<evidence type="ECO:0000313" key="12">
    <source>
        <dbReference type="Proteomes" id="UP000694480"/>
    </source>
</evidence>
<comment type="catalytic activity">
    <reaction evidence="9">
        <text>a lipid X + a UDP-2-N,3-O-bis[(3R)-3-hydroxyacyl]-alpha-D-glucosamine = a lipid A disaccharide + UDP + H(+)</text>
        <dbReference type="Rhea" id="RHEA:67828"/>
        <dbReference type="ChEBI" id="CHEBI:15378"/>
        <dbReference type="ChEBI" id="CHEBI:58223"/>
        <dbReference type="ChEBI" id="CHEBI:137748"/>
        <dbReference type="ChEBI" id="CHEBI:176338"/>
        <dbReference type="ChEBI" id="CHEBI:176343"/>
        <dbReference type="EC" id="2.4.1.182"/>
    </reaction>
</comment>
<organism evidence="11 12">
    <name type="scientific">Planobacterium oryzisoli</name>
    <dbReference type="NCBI Taxonomy" id="2771435"/>
    <lineage>
        <taxon>Bacteria</taxon>
        <taxon>Pseudomonadati</taxon>
        <taxon>Bacteroidota</taxon>
        <taxon>Flavobacteriia</taxon>
        <taxon>Flavobacteriales</taxon>
        <taxon>Weeksellaceae</taxon>
        <taxon>Chryseobacterium group</taxon>
        <taxon>Chryseobacterium</taxon>
    </lineage>
</organism>
<gene>
    <name evidence="11" type="primary">lpxB</name>
    <name evidence="11" type="ORF">IC612_07735</name>
</gene>
<evidence type="ECO:0000256" key="10">
    <source>
        <dbReference type="NCBIfam" id="TIGR00215"/>
    </source>
</evidence>
<evidence type="ECO:0000256" key="8">
    <source>
        <dbReference type="ARBA" id="ARBA00023098"/>
    </source>
</evidence>
<dbReference type="RefSeq" id="WP_194739615.1">
    <property type="nucleotide sequence ID" value="NZ_JADKYY010000009.1"/>
</dbReference>
<dbReference type="GO" id="GO:0016020">
    <property type="term" value="C:membrane"/>
    <property type="evidence" value="ECO:0007669"/>
    <property type="project" value="GOC"/>
</dbReference>
<dbReference type="SUPFAM" id="SSF53756">
    <property type="entry name" value="UDP-Glycosyltransferase/glycogen phosphorylase"/>
    <property type="match status" value="1"/>
</dbReference>
<dbReference type="PANTHER" id="PTHR30372:SF4">
    <property type="entry name" value="LIPID-A-DISACCHARIDE SYNTHASE, MITOCHONDRIAL-RELATED"/>
    <property type="match status" value="1"/>
</dbReference>
<reference evidence="11" key="1">
    <citation type="submission" date="2020-11" db="EMBL/GenBank/DDBJ databases">
        <title>Genome seq and assembly of Planobacterium sp.</title>
        <authorList>
            <person name="Chhetri G."/>
        </authorList>
    </citation>
    <scope>NUCLEOTIDE SEQUENCE</scope>
    <source>
        <strain evidence="11">GCR5</strain>
    </source>
</reference>
<proteinExistence type="predicted"/>
<evidence type="ECO:0000256" key="4">
    <source>
        <dbReference type="ARBA" id="ARBA00022516"/>
    </source>
</evidence>